<keyword evidence="3" id="KW-0472">Membrane</keyword>
<evidence type="ECO:0000256" key="2">
    <source>
        <dbReference type="ARBA" id="ARBA00022598"/>
    </source>
</evidence>
<dbReference type="OrthoDB" id="1898221at2759"/>
<proteinExistence type="inferred from homology"/>
<evidence type="ECO:0000313" key="7">
    <source>
        <dbReference type="Proteomes" id="UP000266673"/>
    </source>
</evidence>
<protein>
    <recommendedName>
        <fullName evidence="8">Acetyl-CoA synthetase-like protein</fullName>
    </recommendedName>
</protein>
<gene>
    <name evidence="6" type="ORF">C2G38_1967052</name>
</gene>
<dbReference type="InterPro" id="IPR042099">
    <property type="entry name" value="ANL_N_sf"/>
</dbReference>
<comment type="similarity">
    <text evidence="1">Belongs to the ATP-dependent AMP-binding enzyme family.</text>
</comment>
<dbReference type="PANTHER" id="PTHR24096">
    <property type="entry name" value="LONG-CHAIN-FATTY-ACID--COA LIGASE"/>
    <property type="match status" value="1"/>
</dbReference>
<keyword evidence="7" id="KW-1185">Reference proteome</keyword>
<dbReference type="InterPro" id="IPR025110">
    <property type="entry name" value="AMP-bd_C"/>
</dbReference>
<evidence type="ECO:0000256" key="1">
    <source>
        <dbReference type="ARBA" id="ARBA00006432"/>
    </source>
</evidence>
<feature type="domain" description="AMP-binding enzyme C-terminal" evidence="5">
    <location>
        <begin position="437"/>
        <end position="516"/>
    </location>
</feature>
<keyword evidence="2" id="KW-0436">Ligase</keyword>
<dbReference type="AlphaFoldDB" id="A0A397VAM5"/>
<dbReference type="Pfam" id="PF13193">
    <property type="entry name" value="AMP-binding_C"/>
    <property type="match status" value="1"/>
</dbReference>
<evidence type="ECO:0000259" key="5">
    <source>
        <dbReference type="Pfam" id="PF13193"/>
    </source>
</evidence>
<name>A0A397VAM5_9GLOM</name>
<dbReference type="Proteomes" id="UP000266673">
    <property type="component" value="Unassembled WGS sequence"/>
</dbReference>
<dbReference type="SUPFAM" id="SSF56801">
    <property type="entry name" value="Acetyl-CoA synthetase-like"/>
    <property type="match status" value="1"/>
</dbReference>
<organism evidence="6 7">
    <name type="scientific">Gigaspora rosea</name>
    <dbReference type="NCBI Taxonomy" id="44941"/>
    <lineage>
        <taxon>Eukaryota</taxon>
        <taxon>Fungi</taxon>
        <taxon>Fungi incertae sedis</taxon>
        <taxon>Mucoromycota</taxon>
        <taxon>Glomeromycotina</taxon>
        <taxon>Glomeromycetes</taxon>
        <taxon>Diversisporales</taxon>
        <taxon>Gigasporaceae</taxon>
        <taxon>Gigaspora</taxon>
    </lineage>
</organism>
<accession>A0A397VAM5</accession>
<dbReference type="EMBL" id="QKWP01000544">
    <property type="protein sequence ID" value="RIB18367.1"/>
    <property type="molecule type" value="Genomic_DNA"/>
</dbReference>
<dbReference type="GO" id="GO:0016405">
    <property type="term" value="F:CoA-ligase activity"/>
    <property type="evidence" value="ECO:0007669"/>
    <property type="project" value="TreeGrafter"/>
</dbReference>
<sequence length="542" mass="60273">MVIFKSKYPDVEIPCNVGIYQFIMSNPNKIPDDKAVFIDAITHKKITFGDLKRDTKRFAAGLQDHGFKRGDVLCIYSQNQVDYGTVIFGCLAAGGKVSPANCKYTAKELACQLLDSSASIIIAHPDTISTAIEASIDAKIPKSNIFVFGDHEVNGIQPYTSIFSIRETEPVRFTPEEIKSITAFLCYSSGTSGKNKGVETTHYNLISNIMQHRAFEGDNVHSNLCFLGPFYHIYALSINLLFSLFLGATSIIIQKFDIETFYRAIQDYKVDIAPIVPPILLLMVKNPVKCNLKYVMCGAAPLSQSLSDDFDRIYNIPIKQIYGLTETSPLTHIGPLEKLVNDTILYLGSAGFLLPNIEAKILSEEGHELGFDQLGELYLRGPMGYLNNPEATNNSIDKDGWFRTGDVVKVDKDGYFYIIDRVKELIKYKGLQIAPAELESLLLTYPTIADAAVIGVYSEEASTELPRAYVVPKGHEPTMKLKKEIIQYVANKAANFKQLRGGVVFVDKIPKSASGKILRRMLRNGIGFNELTLKESKIEARL</sequence>
<dbReference type="InterPro" id="IPR000873">
    <property type="entry name" value="AMP-dep_synth/lig_dom"/>
</dbReference>
<dbReference type="Gene3D" id="3.40.50.12780">
    <property type="entry name" value="N-terminal domain of ligase-like"/>
    <property type="match status" value="1"/>
</dbReference>
<dbReference type="CDD" id="cd05911">
    <property type="entry name" value="Firefly_Luc_like"/>
    <property type="match status" value="1"/>
</dbReference>
<dbReference type="STRING" id="44941.A0A397VAM5"/>
<dbReference type="Pfam" id="PF00501">
    <property type="entry name" value="AMP-binding"/>
    <property type="match status" value="1"/>
</dbReference>
<dbReference type="Gene3D" id="3.30.300.30">
    <property type="match status" value="1"/>
</dbReference>
<dbReference type="InterPro" id="IPR045851">
    <property type="entry name" value="AMP-bd_C_sf"/>
</dbReference>
<feature type="transmembrane region" description="Helical" evidence="3">
    <location>
        <begin position="231"/>
        <end position="253"/>
    </location>
</feature>
<evidence type="ECO:0000256" key="3">
    <source>
        <dbReference type="SAM" id="Phobius"/>
    </source>
</evidence>
<keyword evidence="3" id="KW-1133">Transmembrane helix</keyword>
<feature type="domain" description="AMP-dependent synthetase/ligase" evidence="4">
    <location>
        <begin position="30"/>
        <end position="383"/>
    </location>
</feature>
<evidence type="ECO:0000313" key="6">
    <source>
        <dbReference type="EMBL" id="RIB18367.1"/>
    </source>
</evidence>
<reference evidence="6 7" key="1">
    <citation type="submission" date="2018-06" db="EMBL/GenBank/DDBJ databases">
        <title>Comparative genomics reveals the genomic features of Rhizophagus irregularis, R. cerebriforme, R. diaphanum and Gigaspora rosea, and their symbiotic lifestyle signature.</title>
        <authorList>
            <person name="Morin E."/>
            <person name="San Clemente H."/>
            <person name="Chen E.C.H."/>
            <person name="De La Providencia I."/>
            <person name="Hainaut M."/>
            <person name="Kuo A."/>
            <person name="Kohler A."/>
            <person name="Murat C."/>
            <person name="Tang N."/>
            <person name="Roy S."/>
            <person name="Loubradou J."/>
            <person name="Henrissat B."/>
            <person name="Grigoriev I.V."/>
            <person name="Corradi N."/>
            <person name="Roux C."/>
            <person name="Martin F.M."/>
        </authorList>
    </citation>
    <scope>NUCLEOTIDE SEQUENCE [LARGE SCALE GENOMIC DNA]</scope>
    <source>
        <strain evidence="6 7">DAOM 194757</strain>
    </source>
</reference>
<dbReference type="PANTHER" id="PTHR24096:SF149">
    <property type="entry name" value="AMP-BINDING DOMAIN-CONTAINING PROTEIN-RELATED"/>
    <property type="match status" value="1"/>
</dbReference>
<evidence type="ECO:0008006" key="8">
    <source>
        <dbReference type="Google" id="ProtNLM"/>
    </source>
</evidence>
<evidence type="ECO:0000259" key="4">
    <source>
        <dbReference type="Pfam" id="PF00501"/>
    </source>
</evidence>
<comment type="caution">
    <text evidence="6">The sequence shown here is derived from an EMBL/GenBank/DDBJ whole genome shotgun (WGS) entry which is preliminary data.</text>
</comment>
<keyword evidence="3" id="KW-0812">Transmembrane</keyword>
<dbReference type="FunFam" id="3.30.300.30:FF:000007">
    <property type="entry name" value="4-coumarate--CoA ligase 2"/>
    <property type="match status" value="1"/>
</dbReference>